<proteinExistence type="predicted"/>
<accession>A0AAU9JMD9</accession>
<reference evidence="2" key="1">
    <citation type="submission" date="2021-09" db="EMBL/GenBank/DDBJ databases">
        <authorList>
            <consortium name="AG Swart"/>
            <person name="Singh M."/>
            <person name="Singh A."/>
            <person name="Seah K."/>
            <person name="Emmerich C."/>
        </authorList>
    </citation>
    <scope>NUCLEOTIDE SEQUENCE</scope>
    <source>
        <strain evidence="2">ATCC30299</strain>
    </source>
</reference>
<dbReference type="EMBL" id="CAJZBQ010000040">
    <property type="protein sequence ID" value="CAG9326284.1"/>
    <property type="molecule type" value="Genomic_DNA"/>
</dbReference>
<organism evidence="2 3">
    <name type="scientific">Blepharisma stoltei</name>
    <dbReference type="NCBI Taxonomy" id="1481888"/>
    <lineage>
        <taxon>Eukaryota</taxon>
        <taxon>Sar</taxon>
        <taxon>Alveolata</taxon>
        <taxon>Ciliophora</taxon>
        <taxon>Postciliodesmatophora</taxon>
        <taxon>Heterotrichea</taxon>
        <taxon>Heterotrichida</taxon>
        <taxon>Blepharismidae</taxon>
        <taxon>Blepharisma</taxon>
    </lineage>
</organism>
<gene>
    <name evidence="2" type="ORF">BSTOLATCC_MIC40713</name>
</gene>
<keyword evidence="3" id="KW-1185">Reference proteome</keyword>
<name>A0AAU9JMD9_9CILI</name>
<evidence type="ECO:0000313" key="3">
    <source>
        <dbReference type="Proteomes" id="UP001162131"/>
    </source>
</evidence>
<dbReference type="AlphaFoldDB" id="A0AAU9JMD9"/>
<sequence>MEEFNCLNFDSAISSSRYPNKASLDLTNCTNTDTEINTSYRSERNLKCQNKPKCIQLSISNVLKANQLRGRSSSTNPSTPTTALQRKPSIPTGKTPKFPRESCSLSPTRCVIPISKVSSCDVSFSIKLQEDLLKRTLERKLLAQVVKMNNEREISVENHRRQKEEDKPMNASKKLFEKENSTCKIAPTNNKETKYSEIYARHQQLKEISNLNTTALGVCTRLNATGGSCQGLGYSQKRRKKNQENLTIEVKNAFSYSMKNGCGSPFSSKDLEKRYNKLTGQLDTISQKIQDVIDKCSD</sequence>
<protein>
    <submittedName>
        <fullName evidence="2">Uncharacterized protein</fullName>
    </submittedName>
</protein>
<evidence type="ECO:0000256" key="1">
    <source>
        <dbReference type="SAM" id="MobiDB-lite"/>
    </source>
</evidence>
<feature type="compositionally biased region" description="Low complexity" evidence="1">
    <location>
        <begin position="72"/>
        <end position="82"/>
    </location>
</feature>
<evidence type="ECO:0000313" key="2">
    <source>
        <dbReference type="EMBL" id="CAG9326284.1"/>
    </source>
</evidence>
<feature type="region of interest" description="Disordered" evidence="1">
    <location>
        <begin position="66"/>
        <end position="103"/>
    </location>
</feature>
<comment type="caution">
    <text evidence="2">The sequence shown here is derived from an EMBL/GenBank/DDBJ whole genome shotgun (WGS) entry which is preliminary data.</text>
</comment>
<dbReference type="Proteomes" id="UP001162131">
    <property type="component" value="Unassembled WGS sequence"/>
</dbReference>